<evidence type="ECO:0000313" key="1">
    <source>
        <dbReference type="EMBL" id="JAH51272.1"/>
    </source>
</evidence>
<reference evidence="1" key="2">
    <citation type="journal article" date="2015" name="Fish Shellfish Immunol.">
        <title>Early steps in the European eel (Anguilla anguilla)-Vibrio vulnificus interaction in the gills: Role of the RtxA13 toxin.</title>
        <authorList>
            <person name="Callol A."/>
            <person name="Pajuelo D."/>
            <person name="Ebbesson L."/>
            <person name="Teles M."/>
            <person name="MacKenzie S."/>
            <person name="Amaro C."/>
        </authorList>
    </citation>
    <scope>NUCLEOTIDE SEQUENCE</scope>
</reference>
<dbReference type="AlphaFoldDB" id="A0A0E9TCX7"/>
<protein>
    <submittedName>
        <fullName evidence="1">Uncharacterized protein</fullName>
    </submittedName>
</protein>
<accession>A0A0E9TCX7</accession>
<reference evidence="1" key="1">
    <citation type="submission" date="2014-11" db="EMBL/GenBank/DDBJ databases">
        <authorList>
            <person name="Amaro Gonzalez C."/>
        </authorList>
    </citation>
    <scope>NUCLEOTIDE SEQUENCE</scope>
</reference>
<dbReference type="EMBL" id="GBXM01057305">
    <property type="protein sequence ID" value="JAH51272.1"/>
    <property type="molecule type" value="Transcribed_RNA"/>
</dbReference>
<name>A0A0E9TCX7_ANGAN</name>
<organism evidence="1">
    <name type="scientific">Anguilla anguilla</name>
    <name type="common">European freshwater eel</name>
    <name type="synonym">Muraena anguilla</name>
    <dbReference type="NCBI Taxonomy" id="7936"/>
    <lineage>
        <taxon>Eukaryota</taxon>
        <taxon>Metazoa</taxon>
        <taxon>Chordata</taxon>
        <taxon>Craniata</taxon>
        <taxon>Vertebrata</taxon>
        <taxon>Euteleostomi</taxon>
        <taxon>Actinopterygii</taxon>
        <taxon>Neopterygii</taxon>
        <taxon>Teleostei</taxon>
        <taxon>Anguilliformes</taxon>
        <taxon>Anguillidae</taxon>
        <taxon>Anguilla</taxon>
    </lineage>
</organism>
<sequence>MSIHVCDAFLMRMCGKMCF</sequence>
<proteinExistence type="predicted"/>